<keyword evidence="2" id="KW-1185">Reference proteome</keyword>
<evidence type="ECO:0000313" key="1">
    <source>
        <dbReference type="EMBL" id="GFR15729.1"/>
    </source>
</evidence>
<dbReference type="AlphaFoldDB" id="A0A8X6LQ41"/>
<evidence type="ECO:0000313" key="2">
    <source>
        <dbReference type="Proteomes" id="UP000887116"/>
    </source>
</evidence>
<comment type="caution">
    <text evidence="1">The sequence shown here is derived from an EMBL/GenBank/DDBJ whole genome shotgun (WGS) entry which is preliminary data.</text>
</comment>
<gene>
    <name evidence="1" type="ORF">TNCT_272691</name>
</gene>
<protein>
    <submittedName>
        <fullName evidence="1">Uncharacterized protein</fullName>
    </submittedName>
</protein>
<reference evidence="1" key="1">
    <citation type="submission" date="2020-07" db="EMBL/GenBank/DDBJ databases">
        <title>Multicomponent nature underlies the extraordinary mechanical properties of spider dragline silk.</title>
        <authorList>
            <person name="Kono N."/>
            <person name="Nakamura H."/>
            <person name="Mori M."/>
            <person name="Yoshida Y."/>
            <person name="Ohtoshi R."/>
            <person name="Malay A.D."/>
            <person name="Moran D.A.P."/>
            <person name="Tomita M."/>
            <person name="Numata K."/>
            <person name="Arakawa K."/>
        </authorList>
    </citation>
    <scope>NUCLEOTIDE SEQUENCE</scope>
</reference>
<name>A0A8X6LQ41_TRICU</name>
<accession>A0A8X6LQ41</accession>
<dbReference type="Proteomes" id="UP000887116">
    <property type="component" value="Unassembled WGS sequence"/>
</dbReference>
<proteinExistence type="predicted"/>
<organism evidence="1 2">
    <name type="scientific">Trichonephila clavata</name>
    <name type="common">Joro spider</name>
    <name type="synonym">Nephila clavata</name>
    <dbReference type="NCBI Taxonomy" id="2740835"/>
    <lineage>
        <taxon>Eukaryota</taxon>
        <taxon>Metazoa</taxon>
        <taxon>Ecdysozoa</taxon>
        <taxon>Arthropoda</taxon>
        <taxon>Chelicerata</taxon>
        <taxon>Arachnida</taxon>
        <taxon>Araneae</taxon>
        <taxon>Araneomorphae</taxon>
        <taxon>Entelegynae</taxon>
        <taxon>Araneoidea</taxon>
        <taxon>Nephilidae</taxon>
        <taxon>Trichonephila</taxon>
    </lineage>
</organism>
<dbReference type="EMBL" id="BMAO01017447">
    <property type="protein sequence ID" value="GFR15729.1"/>
    <property type="molecule type" value="Genomic_DNA"/>
</dbReference>
<sequence length="83" mass="9803">MQTRHLPSNIREMDIYVKSDHLVWKRVSVTKHTDLYMSPHQNSNAHKSRDDMLDPFVCFYTTANDDFFISKEDNIRPQTAGFL</sequence>